<keyword evidence="2" id="KW-1185">Reference proteome</keyword>
<dbReference type="Proteomes" id="UP000253034">
    <property type="component" value="Unassembled WGS sequence"/>
</dbReference>
<evidence type="ECO:0000313" key="2">
    <source>
        <dbReference type="Proteomes" id="UP000253034"/>
    </source>
</evidence>
<name>A0A369BH48_9FIRM</name>
<organism evidence="1 2">
    <name type="scientific">Anaerobacterium chartisolvens</name>
    <dbReference type="NCBI Taxonomy" id="1297424"/>
    <lineage>
        <taxon>Bacteria</taxon>
        <taxon>Bacillati</taxon>
        <taxon>Bacillota</taxon>
        <taxon>Clostridia</taxon>
        <taxon>Eubacteriales</taxon>
        <taxon>Oscillospiraceae</taxon>
        <taxon>Anaerobacterium</taxon>
    </lineage>
</organism>
<reference evidence="1 2" key="1">
    <citation type="submission" date="2018-07" db="EMBL/GenBank/DDBJ databases">
        <title>Genomic Encyclopedia of Type Strains, Phase IV (KMG-IV): sequencing the most valuable type-strain genomes for metagenomic binning, comparative biology and taxonomic classification.</title>
        <authorList>
            <person name="Goeker M."/>
        </authorList>
    </citation>
    <scope>NUCLEOTIDE SEQUENCE [LARGE SCALE GENOMIC DNA]</scope>
    <source>
        <strain evidence="1 2">DSM 27016</strain>
    </source>
</reference>
<sequence>MEILKLLKPVMINGVEVKDLKYDFDNMTAQDKLNAGKAYKKAGGVITVQELDSDYHLYIFAEAAAKANADIDQTDILLISARDAAKAEKLVRSFFFLDSEDTLLTSISEEQ</sequence>
<accession>A0A369BH48</accession>
<comment type="caution">
    <text evidence="1">The sequence shown here is derived from an EMBL/GenBank/DDBJ whole genome shotgun (WGS) entry which is preliminary data.</text>
</comment>
<evidence type="ECO:0000313" key="1">
    <source>
        <dbReference type="EMBL" id="RCX20879.1"/>
    </source>
</evidence>
<dbReference type="AlphaFoldDB" id="A0A369BH48"/>
<proteinExistence type="predicted"/>
<dbReference type="OrthoDB" id="2624394at2"/>
<dbReference type="EMBL" id="QPJT01000001">
    <property type="protein sequence ID" value="RCX20879.1"/>
    <property type="molecule type" value="Genomic_DNA"/>
</dbReference>
<protein>
    <recommendedName>
        <fullName evidence="3">Tail assembly chaperone E/41/14-like protein</fullName>
    </recommendedName>
</protein>
<gene>
    <name evidence="1" type="ORF">DFR58_10181</name>
</gene>
<evidence type="ECO:0008006" key="3">
    <source>
        <dbReference type="Google" id="ProtNLM"/>
    </source>
</evidence>
<dbReference type="RefSeq" id="WP_114295833.1">
    <property type="nucleotide sequence ID" value="NZ_QPJT01000001.1"/>
</dbReference>